<gene>
    <name evidence="3" type="ORF">A0H81_07612</name>
</gene>
<feature type="compositionally biased region" description="Low complexity" evidence="1">
    <location>
        <begin position="271"/>
        <end position="293"/>
    </location>
</feature>
<sequence length="532" mass="57407">MPTATTTAVSSPAIISLKASSKPSSSATSTAATLRSLYPRAARAFLQRNVTLTHSLLSSAFSILPPPLTAAHDPLASHRKKWDILRITFETTLYASPPSSQDPEHLPPSLRANLMLSPEPLIATLHNRSLQLFTPASPPQKPTSAFLPAQILVTLVLASLKLECTDVGRGMIEDWLARHGQEGDADDAPGYAKVLELYCLHVLPRLEDWEYAEDFLQYERELSPDVRRNMISSLRKFRAEALASRRPPSPKSMPQPTFDPSPSSSRPPSPTRSDTSASSSSSTSTHTATPGTPRAGSTFGGARVRSLAVLTPIPNSASSQSIASTATSRTVTPNSSQRTTAAKARPSPRANGSAHALPRPPRAHSFEVPATTRPPSTLALIRSSLDALLHSASRSKVFAFLLVCIALPLLSFVFRIRQRRIAGAGSGAGGGTAQEVRRRLRNSEGGGPGSVFGKLWEETRRAVGDTALLQQLADIDVPYAHCTSQPLHTRTYIRATYVDASRRVHAHLAKSYRTSRTSHSHLLSLHILKLQA</sequence>
<evidence type="ECO:0000313" key="4">
    <source>
        <dbReference type="Proteomes" id="UP000092993"/>
    </source>
</evidence>
<feature type="transmembrane region" description="Helical" evidence="2">
    <location>
        <begin position="397"/>
        <end position="416"/>
    </location>
</feature>
<comment type="caution">
    <text evidence="3">The sequence shown here is derived from an EMBL/GenBank/DDBJ whole genome shotgun (WGS) entry which is preliminary data.</text>
</comment>
<evidence type="ECO:0000256" key="2">
    <source>
        <dbReference type="SAM" id="Phobius"/>
    </source>
</evidence>
<dbReference type="STRING" id="5627.A0A1C7M6Q0"/>
<proteinExistence type="predicted"/>
<feature type="compositionally biased region" description="Polar residues" evidence="1">
    <location>
        <begin position="331"/>
        <end position="340"/>
    </location>
</feature>
<protein>
    <submittedName>
        <fullName evidence="3">Uncharacterized protein</fullName>
    </submittedName>
</protein>
<dbReference type="AlphaFoldDB" id="A0A1C7M6Q0"/>
<keyword evidence="2" id="KW-0472">Membrane</keyword>
<feature type="region of interest" description="Disordered" evidence="1">
    <location>
        <begin position="315"/>
        <end position="371"/>
    </location>
</feature>
<evidence type="ECO:0000313" key="3">
    <source>
        <dbReference type="EMBL" id="OBZ72177.1"/>
    </source>
</evidence>
<evidence type="ECO:0000256" key="1">
    <source>
        <dbReference type="SAM" id="MobiDB-lite"/>
    </source>
</evidence>
<dbReference type="EMBL" id="LUGG01000009">
    <property type="protein sequence ID" value="OBZ72177.1"/>
    <property type="molecule type" value="Genomic_DNA"/>
</dbReference>
<dbReference type="OMA" id="GMIEDWL"/>
<name>A0A1C7M6Q0_GRIFR</name>
<keyword evidence="2" id="KW-1133">Transmembrane helix</keyword>
<dbReference type="Proteomes" id="UP000092993">
    <property type="component" value="Unassembled WGS sequence"/>
</dbReference>
<feature type="region of interest" description="Disordered" evidence="1">
    <location>
        <begin position="241"/>
        <end position="299"/>
    </location>
</feature>
<keyword evidence="2" id="KW-0812">Transmembrane</keyword>
<dbReference type="OrthoDB" id="3981028at2759"/>
<feature type="compositionally biased region" description="Pro residues" evidence="1">
    <location>
        <begin position="247"/>
        <end position="270"/>
    </location>
</feature>
<keyword evidence="4" id="KW-1185">Reference proteome</keyword>
<feature type="compositionally biased region" description="Low complexity" evidence="1">
    <location>
        <begin position="316"/>
        <end position="330"/>
    </location>
</feature>
<accession>A0A1C7M6Q0</accession>
<reference evidence="3 4" key="1">
    <citation type="submission" date="2016-03" db="EMBL/GenBank/DDBJ databases">
        <title>Whole genome sequencing of Grifola frondosa 9006-11.</title>
        <authorList>
            <person name="Min B."/>
            <person name="Park H."/>
            <person name="Kim J.-G."/>
            <person name="Cho H."/>
            <person name="Oh Y.-L."/>
            <person name="Kong W.-S."/>
            <person name="Choi I.-G."/>
        </authorList>
    </citation>
    <scope>NUCLEOTIDE SEQUENCE [LARGE SCALE GENOMIC DNA]</scope>
    <source>
        <strain evidence="3 4">9006-11</strain>
    </source>
</reference>
<organism evidence="3 4">
    <name type="scientific">Grifola frondosa</name>
    <name type="common">Maitake</name>
    <name type="synonym">Polyporus frondosus</name>
    <dbReference type="NCBI Taxonomy" id="5627"/>
    <lineage>
        <taxon>Eukaryota</taxon>
        <taxon>Fungi</taxon>
        <taxon>Dikarya</taxon>
        <taxon>Basidiomycota</taxon>
        <taxon>Agaricomycotina</taxon>
        <taxon>Agaricomycetes</taxon>
        <taxon>Polyporales</taxon>
        <taxon>Grifolaceae</taxon>
        <taxon>Grifola</taxon>
    </lineage>
</organism>